<feature type="domain" description="HTH LytTR-type" evidence="5">
    <location>
        <begin position="151"/>
        <end position="254"/>
    </location>
</feature>
<accession>A0A6M0R965</accession>
<evidence type="ECO:0000259" key="4">
    <source>
        <dbReference type="PROSITE" id="PS50110"/>
    </source>
</evidence>
<protein>
    <recommendedName>
        <fullName evidence="1">Stage 0 sporulation protein A homolog</fullName>
    </recommendedName>
</protein>
<dbReference type="GO" id="GO:0003677">
    <property type="term" value="F:DNA binding"/>
    <property type="evidence" value="ECO:0007669"/>
    <property type="project" value="InterPro"/>
</dbReference>
<organism evidence="6 7">
    <name type="scientific">Clostridium niameyense</name>
    <dbReference type="NCBI Taxonomy" id="1622073"/>
    <lineage>
        <taxon>Bacteria</taxon>
        <taxon>Bacillati</taxon>
        <taxon>Bacillota</taxon>
        <taxon>Clostridia</taxon>
        <taxon>Eubacteriales</taxon>
        <taxon>Clostridiaceae</taxon>
        <taxon>Clostridium</taxon>
    </lineage>
</organism>
<name>A0A6M0R965_9CLOT</name>
<dbReference type="SMART" id="SM00448">
    <property type="entry name" value="REC"/>
    <property type="match status" value="1"/>
</dbReference>
<dbReference type="EMBL" id="SXDP01000003">
    <property type="protein sequence ID" value="NEZ46792.1"/>
    <property type="molecule type" value="Genomic_DNA"/>
</dbReference>
<reference evidence="6 7" key="1">
    <citation type="submission" date="2019-04" db="EMBL/GenBank/DDBJ databases">
        <title>Genome sequencing of Clostridium botulinum Groups I-IV and Clostridium butyricum.</title>
        <authorList>
            <person name="Brunt J."/>
            <person name="Van Vliet A.H.M."/>
            <person name="Stringer S.C."/>
            <person name="Carter A.T."/>
            <person name="Peck M.W."/>
        </authorList>
    </citation>
    <scope>NUCLEOTIDE SEQUENCE [LARGE SCALE GENOMIC DNA]</scope>
    <source>
        <strain evidence="6 7">IFR 18/094</strain>
    </source>
</reference>
<proteinExistence type="predicted"/>
<comment type="caution">
    <text evidence="6">The sequence shown here is derived from an EMBL/GenBank/DDBJ whole genome shotgun (WGS) entry which is preliminary data.</text>
</comment>
<dbReference type="InterPro" id="IPR046947">
    <property type="entry name" value="LytR-like"/>
</dbReference>
<dbReference type="InterPro" id="IPR001789">
    <property type="entry name" value="Sig_transdc_resp-reg_receiver"/>
</dbReference>
<evidence type="ECO:0000259" key="5">
    <source>
        <dbReference type="PROSITE" id="PS50930"/>
    </source>
</evidence>
<dbReference type="PANTHER" id="PTHR37299:SF1">
    <property type="entry name" value="STAGE 0 SPORULATION PROTEIN A HOMOLOG"/>
    <property type="match status" value="1"/>
</dbReference>
<feature type="modified residue" description="4-aspartylphosphate" evidence="3">
    <location>
        <position position="56"/>
    </location>
</feature>
<dbReference type="Pfam" id="PF04397">
    <property type="entry name" value="LytTR"/>
    <property type="match status" value="1"/>
</dbReference>
<evidence type="ECO:0000256" key="2">
    <source>
        <dbReference type="ARBA" id="ARBA00024867"/>
    </source>
</evidence>
<dbReference type="GO" id="GO:0000156">
    <property type="term" value="F:phosphorelay response regulator activity"/>
    <property type="evidence" value="ECO:0007669"/>
    <property type="project" value="InterPro"/>
</dbReference>
<feature type="domain" description="Response regulatory" evidence="4">
    <location>
        <begin position="5"/>
        <end position="119"/>
    </location>
</feature>
<evidence type="ECO:0000256" key="1">
    <source>
        <dbReference type="ARBA" id="ARBA00018672"/>
    </source>
</evidence>
<dbReference type="PANTHER" id="PTHR37299">
    <property type="entry name" value="TRANSCRIPTIONAL REGULATOR-RELATED"/>
    <property type="match status" value="1"/>
</dbReference>
<sequence length="254" mass="29654">MRKIKALIVEDEDPAIEELKYILSKYDFIDNLSIAKDSITAYDLAKKINPDVIFMDVNVPIENGISVGKKIKKFNKEINIIYITAYEQHAVSAFEIDALDYILKPFDESRIDITIDRLIHRIEKKSTEKVPIVLDEILNKLEEGKNVLKKIPCERNGKIILVKTKDIYYCYTSEDKTYVKLKDKQYITNNTLKEIESKTNFFRVHRSYIVNIDNIKELYSWFNGTYKVVMDDEENSEVPVSRSNVRKIKEVLGI</sequence>
<evidence type="ECO:0000313" key="7">
    <source>
        <dbReference type="Proteomes" id="UP000473885"/>
    </source>
</evidence>
<gene>
    <name evidence="6" type="ORF">FDF74_06120</name>
</gene>
<dbReference type="SMART" id="SM00850">
    <property type="entry name" value="LytTR"/>
    <property type="match status" value="1"/>
</dbReference>
<dbReference type="Gene3D" id="2.20.25.10">
    <property type="match status" value="1"/>
</dbReference>
<comment type="function">
    <text evidence="2">May play the central regulatory role in sporulation. It may be an element of the effector pathway responsible for the activation of sporulation genes in response to nutritional stress. Spo0A may act in concert with spo0H (a sigma factor) to control the expression of some genes that are critical to the sporulation process.</text>
</comment>
<dbReference type="PROSITE" id="PS50930">
    <property type="entry name" value="HTH_LYTTR"/>
    <property type="match status" value="1"/>
</dbReference>
<dbReference type="AlphaFoldDB" id="A0A6M0R965"/>
<dbReference type="InterPro" id="IPR011006">
    <property type="entry name" value="CheY-like_superfamily"/>
</dbReference>
<keyword evidence="3" id="KW-0597">Phosphoprotein</keyword>
<dbReference type="Pfam" id="PF00072">
    <property type="entry name" value="Response_reg"/>
    <property type="match status" value="1"/>
</dbReference>
<dbReference type="SUPFAM" id="SSF52172">
    <property type="entry name" value="CheY-like"/>
    <property type="match status" value="1"/>
</dbReference>
<dbReference type="InterPro" id="IPR007492">
    <property type="entry name" value="LytTR_DNA-bd_dom"/>
</dbReference>
<dbReference type="Proteomes" id="UP000473885">
    <property type="component" value="Unassembled WGS sequence"/>
</dbReference>
<keyword evidence="7" id="KW-1185">Reference proteome</keyword>
<dbReference type="Gene3D" id="2.40.50.40">
    <property type="match status" value="1"/>
</dbReference>
<evidence type="ECO:0000256" key="3">
    <source>
        <dbReference type="PROSITE-ProRule" id="PRU00169"/>
    </source>
</evidence>
<evidence type="ECO:0000313" key="6">
    <source>
        <dbReference type="EMBL" id="NEZ46792.1"/>
    </source>
</evidence>
<dbReference type="RefSeq" id="WP_163249001.1">
    <property type="nucleotide sequence ID" value="NZ_SXDP01000003.1"/>
</dbReference>
<dbReference type="PROSITE" id="PS50110">
    <property type="entry name" value="RESPONSE_REGULATORY"/>
    <property type="match status" value="1"/>
</dbReference>
<dbReference type="Gene3D" id="3.40.50.2300">
    <property type="match status" value="1"/>
</dbReference>